<keyword evidence="2" id="KW-1185">Reference proteome</keyword>
<accession>A0A151JZJ2</accession>
<reference evidence="1 2" key="1">
    <citation type="submission" date="2016-03" db="EMBL/GenBank/DDBJ databases">
        <title>Trachymyrmex septentrionalis WGS genome.</title>
        <authorList>
            <person name="Nygaard S."/>
            <person name="Hu H."/>
            <person name="Boomsma J."/>
            <person name="Zhang G."/>
        </authorList>
    </citation>
    <scope>NUCLEOTIDE SEQUENCE [LARGE SCALE GENOMIC DNA]</scope>
    <source>
        <strain evidence="1">Tsep2-gDNA-1</strain>
        <tissue evidence="1">Whole body</tissue>
    </source>
</reference>
<evidence type="ECO:0000313" key="2">
    <source>
        <dbReference type="Proteomes" id="UP000078541"/>
    </source>
</evidence>
<organism evidence="1 2">
    <name type="scientific">Trachymyrmex septentrionalis</name>
    <dbReference type="NCBI Taxonomy" id="34720"/>
    <lineage>
        <taxon>Eukaryota</taxon>
        <taxon>Metazoa</taxon>
        <taxon>Ecdysozoa</taxon>
        <taxon>Arthropoda</taxon>
        <taxon>Hexapoda</taxon>
        <taxon>Insecta</taxon>
        <taxon>Pterygota</taxon>
        <taxon>Neoptera</taxon>
        <taxon>Endopterygota</taxon>
        <taxon>Hymenoptera</taxon>
        <taxon>Apocrita</taxon>
        <taxon>Aculeata</taxon>
        <taxon>Formicoidea</taxon>
        <taxon>Formicidae</taxon>
        <taxon>Myrmicinae</taxon>
        <taxon>Trachymyrmex</taxon>
    </lineage>
</organism>
<dbReference type="AlphaFoldDB" id="A0A151JZJ2"/>
<sequence>MKTLDEMTLPNGRNICMSSPSPNSWGRWPMKKIPRVEAKREGRLPEHNGSPNKDLANFTELYNSDGTTHRDLFAFTRKIFCGQIPPGIPGWNMLVESSQSIIVDFQPNYDFLYSECNQALIESMTLHSGELSFLAFSRTHFVLLPSSSNSTISLSRAPPIIIGTWSPRSIVPTRLSTHIFDCSANMPKFIPQPSSSPSDVTTTTRAMPRLLASSHTLIHVSIELLRYRMDEFISLTKPLNSVGMEHEFYEDNCYSCRFYKVFGRRCLLDPRYEK</sequence>
<name>A0A151JZJ2_9HYME</name>
<gene>
    <name evidence="1" type="ORF">ALC56_03187</name>
</gene>
<proteinExistence type="predicted"/>
<dbReference type="Proteomes" id="UP000078541">
    <property type="component" value="Unassembled WGS sequence"/>
</dbReference>
<protein>
    <submittedName>
        <fullName evidence="1">Uncharacterized protein</fullName>
    </submittedName>
</protein>
<dbReference type="EMBL" id="KQ981374">
    <property type="protein sequence ID" value="KYN42427.1"/>
    <property type="molecule type" value="Genomic_DNA"/>
</dbReference>
<evidence type="ECO:0000313" key="1">
    <source>
        <dbReference type="EMBL" id="KYN42427.1"/>
    </source>
</evidence>